<evidence type="ECO:0000313" key="3">
    <source>
        <dbReference type="EMBL" id="AYF78529.1"/>
    </source>
</evidence>
<accession>A0A386ZPB0</accession>
<gene>
    <name evidence="3" type="ORF">D7D52_37185</name>
</gene>
<dbReference type="Gene3D" id="1.20.120.520">
    <property type="entry name" value="nmb1532 protein domain like"/>
    <property type="match status" value="1"/>
</dbReference>
<dbReference type="OrthoDB" id="9793637at2"/>
<dbReference type="Proteomes" id="UP000267164">
    <property type="component" value="Chromosome"/>
</dbReference>
<dbReference type="Pfam" id="PF01814">
    <property type="entry name" value="Hemerythrin"/>
    <property type="match status" value="1"/>
</dbReference>
<sequence>MDALTFLRGDHESVLGILESLERGGGWGGRQQGAYADLVTSLIIAESQHEAIEEQYFWPEVRRSVPGGDKLADLAIEQEDSAKKLLDQLEHQSAGTDLYDALLAQIIPAARAHIAFEQNEVWPQLAASVPPEVLEELGDKMAKAKKLAPTRPHPQTPSTPGALKTTGMFAAVVDRIRDAATGRARHKPPTPPAP</sequence>
<evidence type="ECO:0000259" key="2">
    <source>
        <dbReference type="Pfam" id="PF01814"/>
    </source>
</evidence>
<dbReference type="PANTHER" id="PTHR35585">
    <property type="entry name" value="HHE DOMAIN PROTEIN (AFU_ORTHOLOGUE AFUA_4G00730)"/>
    <property type="match status" value="1"/>
</dbReference>
<reference evidence="3 4" key="1">
    <citation type="submission" date="2018-09" db="EMBL/GenBank/DDBJ databases">
        <title>Nocardia yunnanensis sp. nov., an actinomycete isolated from a soil sample.</title>
        <authorList>
            <person name="Zhang J."/>
        </authorList>
    </citation>
    <scope>NUCLEOTIDE SEQUENCE [LARGE SCALE GENOMIC DNA]</scope>
    <source>
        <strain evidence="3 4">CFHS0054</strain>
    </source>
</reference>
<proteinExistence type="predicted"/>
<dbReference type="RefSeq" id="WP_120743612.1">
    <property type="nucleotide sequence ID" value="NZ_CP032568.1"/>
</dbReference>
<keyword evidence="4" id="KW-1185">Reference proteome</keyword>
<evidence type="ECO:0000256" key="1">
    <source>
        <dbReference type="SAM" id="MobiDB-lite"/>
    </source>
</evidence>
<feature type="region of interest" description="Disordered" evidence="1">
    <location>
        <begin position="143"/>
        <end position="167"/>
    </location>
</feature>
<protein>
    <submittedName>
        <fullName evidence="3">Hemerythrin domain-containing protein</fullName>
    </submittedName>
</protein>
<dbReference type="PANTHER" id="PTHR35585:SF1">
    <property type="entry name" value="HHE DOMAIN PROTEIN (AFU_ORTHOLOGUE AFUA_4G00730)"/>
    <property type="match status" value="1"/>
</dbReference>
<dbReference type="AlphaFoldDB" id="A0A386ZPB0"/>
<organism evidence="3 4">
    <name type="scientific">Nocardia yunnanensis</name>
    <dbReference type="NCBI Taxonomy" id="2382165"/>
    <lineage>
        <taxon>Bacteria</taxon>
        <taxon>Bacillati</taxon>
        <taxon>Actinomycetota</taxon>
        <taxon>Actinomycetes</taxon>
        <taxon>Mycobacteriales</taxon>
        <taxon>Nocardiaceae</taxon>
        <taxon>Nocardia</taxon>
    </lineage>
</organism>
<dbReference type="InterPro" id="IPR012312">
    <property type="entry name" value="Hemerythrin-like"/>
</dbReference>
<dbReference type="KEGG" id="nyu:D7D52_37185"/>
<feature type="domain" description="Hemerythrin-like" evidence="2">
    <location>
        <begin position="4"/>
        <end position="125"/>
    </location>
</feature>
<feature type="region of interest" description="Disordered" evidence="1">
    <location>
        <begin position="175"/>
        <end position="194"/>
    </location>
</feature>
<evidence type="ECO:0000313" key="4">
    <source>
        <dbReference type="Proteomes" id="UP000267164"/>
    </source>
</evidence>
<dbReference type="EMBL" id="CP032568">
    <property type="protein sequence ID" value="AYF78529.1"/>
    <property type="molecule type" value="Genomic_DNA"/>
</dbReference>
<name>A0A386ZPB0_9NOCA</name>